<gene>
    <name evidence="5" type="ORF">BGZ80_000081</name>
</gene>
<protein>
    <recommendedName>
        <fullName evidence="4">Arm-like repeat domain-containing protein</fullName>
    </recommendedName>
</protein>
<accession>A0A9P6N3Q3</accession>
<dbReference type="Pfam" id="PF23948">
    <property type="entry name" value="ARM_5"/>
    <property type="match status" value="1"/>
</dbReference>
<evidence type="ECO:0000313" key="5">
    <source>
        <dbReference type="EMBL" id="KAG0022510.1"/>
    </source>
</evidence>
<comment type="caution">
    <text evidence="5">The sequence shown here is derived from an EMBL/GenBank/DDBJ whole genome shotgun (WGS) entry which is preliminary data.</text>
</comment>
<dbReference type="SMART" id="SM00320">
    <property type="entry name" value="WD40"/>
    <property type="match status" value="6"/>
</dbReference>
<dbReference type="PRINTS" id="PR00320">
    <property type="entry name" value="GPROTEINBRPT"/>
</dbReference>
<keyword evidence="6" id="KW-1185">Reference proteome</keyword>
<dbReference type="InterPro" id="IPR056251">
    <property type="entry name" value="Arm_rpt_dom"/>
</dbReference>
<evidence type="ECO:0000256" key="1">
    <source>
        <dbReference type="ARBA" id="ARBA00022574"/>
    </source>
</evidence>
<dbReference type="PROSITE" id="PS50082">
    <property type="entry name" value="WD_REPEATS_2"/>
    <property type="match status" value="5"/>
</dbReference>
<dbReference type="Gene3D" id="2.130.10.10">
    <property type="entry name" value="YVTN repeat-like/Quinoprotein amine dehydrogenase"/>
    <property type="match status" value="3"/>
</dbReference>
<evidence type="ECO:0000259" key="4">
    <source>
        <dbReference type="Pfam" id="PF23948"/>
    </source>
</evidence>
<feature type="repeat" description="WD" evidence="3">
    <location>
        <begin position="1265"/>
        <end position="1306"/>
    </location>
</feature>
<dbReference type="Gene3D" id="3.40.50.300">
    <property type="entry name" value="P-loop containing nucleotide triphosphate hydrolases"/>
    <property type="match status" value="1"/>
</dbReference>
<name>A0A9P6N3Q3_9FUNG</name>
<dbReference type="EMBL" id="JAAAID010000101">
    <property type="protein sequence ID" value="KAG0022510.1"/>
    <property type="molecule type" value="Genomic_DNA"/>
</dbReference>
<dbReference type="InterPro" id="IPR019775">
    <property type="entry name" value="WD40_repeat_CS"/>
</dbReference>
<dbReference type="Pfam" id="PF00400">
    <property type="entry name" value="WD40"/>
    <property type="match status" value="1"/>
</dbReference>
<dbReference type="InterPro" id="IPR036322">
    <property type="entry name" value="WD40_repeat_dom_sf"/>
</dbReference>
<dbReference type="InterPro" id="IPR020472">
    <property type="entry name" value="WD40_PAC1"/>
</dbReference>
<dbReference type="Pfam" id="PF25168">
    <property type="entry name" value="Beta-prop_WDR36-Utp21_2nd"/>
    <property type="match status" value="1"/>
</dbReference>
<sequence length="1521" mass="170497">MGWTLSSPPPPSDLTLEDALEIANKHLEETRKTKNKPAQALVFSDYAKSMLKYAGKIFIAKKIKDPILSEGIAKAYYEHGDLLAELGRHDDARKSRSEAEKWRHVHAASQQAGSFRSGTPISPTHRLLFPPAVSIAAPGVAMAMRERIVGSDIAYTNPQSHTQQTIQKVAQKVAQTESKNHIPSSSQDTITTPQKIFDQNVAPPVIKYALPEAGERITSTPQLAYCLSLISPSLASIENLDENAHDWLQAKVNELDEQERLRAMTSDLVRTFVRDELKKPDVTAEVVSLTAVLEQDDFQLLLGAFVDTIDKRILLEVHILSGLAQIIRNSKQGYMIADDLVRILQLLNSRLGTTHQQSKYVYLLAQTISQVLDSMVDSQVEGLSREQLHETFSDYLEWLQKSPDPYLTYQAAYTYQALLYIPDDESILQRYMRRTGKVIQGISGVVNAVMALDFNGFIDELRSIQNGLTDTRKATELVGNTHEDIQALAESGQGLVENFKEGFSFNRKSSWYPALRAVNPAWDIKVHKSAISFLADLYTNDSMWDCQTYIKSWILNLLYQIAQSLQGIAADDAQKILHELQAGGSTDEGVLHEGAETYQVKLDSMIFIPPPQESPLLNLVQNNTVDVETPLHQLKMERLFDRSGDVYISPRAKSSLRATKAFDLTSKAQEFLQSDKKVLLLLGDSGSGKSTFNRVLEIGLWYNYKKGGRIPLFIHLPTIDEPEHNLIAKYLQEANFTDVQIRELKTHREFVLICDGYDECRQTKNLYTSNKLNQPGEWQVQMVISCRTEYNGIGYKNNFRPNDIDDSDSDLFQEAIIAPFNKGQIQAYIDQYVNLAEPPWGYIDYLGALEEIPNLQDLVKDPFLLKLALEVLPSLVDAKKDFSATRITYVKLYDEFVAQWIERSKVRLSVMELSPRDKVDLEMLSKSGFRKRAMGYLKEFVSAIYEKQDGFPVVNYLERRDQRTWKAPLFSSEGGRQLLRESIPLARYGNHYRFLHKSLLEHGLSLAIFDPNDHEEGIESTLPQSLHRETSSTGNFDILSPSGKATRAIEQRLLTSPLGSISLLDQRSVILFLSQRVEHHRTFKDELWAIIERSKTDKRAQIAASNAITILAKAKVQFSGMDLRAIKISGADLSYSVFDSAQLDDSDLRGVNFMHASLQGASLNGAQMGGVQFGMLPFLREESRAEICVCSPNGKTYAVGLWSGDISLYDTHDTSKWRFIGQLTGHSKKINCLVFSSTSNRILTGSSDTTVRLWDADNSQCIRTFEGCDNEVVSVAYSPKGDRVASGSGDKTIRVWNVDTDDYVYVLEGHKGSITSIAFSPEGDRIASGSRDKTVKLWDIETRSCIHTLQGHSHYVTSIVYSPKGDHIASGSWDKTVRLWEVETGDCVQTLQGHNCEITSVAYSPEGDQVASGGYDRTVRLWDIKSKECLLTISGFIRTVNSLAWGGNTHDQCLVTGCQDRSVSRRRVCREEGEYKATLSWNSSQEELAVSGASFINVQGLSRENWRLVSQGGALIPPPPE</sequence>
<organism evidence="5 6">
    <name type="scientific">Entomortierella chlamydospora</name>
    <dbReference type="NCBI Taxonomy" id="101097"/>
    <lineage>
        <taxon>Eukaryota</taxon>
        <taxon>Fungi</taxon>
        <taxon>Fungi incertae sedis</taxon>
        <taxon>Mucoromycota</taxon>
        <taxon>Mortierellomycotina</taxon>
        <taxon>Mortierellomycetes</taxon>
        <taxon>Mortierellales</taxon>
        <taxon>Mortierellaceae</taxon>
        <taxon>Entomortierella</taxon>
    </lineage>
</organism>
<keyword evidence="2" id="KW-0677">Repeat</keyword>
<feature type="domain" description="Arm-like repeat" evidence="4">
    <location>
        <begin position="248"/>
        <end position="519"/>
    </location>
</feature>
<keyword evidence="1 3" id="KW-0853">WD repeat</keyword>
<dbReference type="Gene3D" id="2.160.20.80">
    <property type="entry name" value="E3 ubiquitin-protein ligase SopA"/>
    <property type="match status" value="1"/>
</dbReference>
<feature type="repeat" description="WD" evidence="3">
    <location>
        <begin position="1391"/>
        <end position="1432"/>
    </location>
</feature>
<evidence type="ECO:0000313" key="6">
    <source>
        <dbReference type="Proteomes" id="UP000703661"/>
    </source>
</evidence>
<feature type="repeat" description="WD" evidence="3">
    <location>
        <begin position="1307"/>
        <end position="1348"/>
    </location>
</feature>
<dbReference type="SUPFAM" id="SSF141571">
    <property type="entry name" value="Pentapeptide repeat-like"/>
    <property type="match status" value="1"/>
</dbReference>
<dbReference type="CDD" id="cd00200">
    <property type="entry name" value="WD40"/>
    <property type="match status" value="1"/>
</dbReference>
<dbReference type="PROSITE" id="PS50294">
    <property type="entry name" value="WD_REPEATS_REGION"/>
    <property type="match status" value="5"/>
</dbReference>
<dbReference type="PANTHER" id="PTHR19848">
    <property type="entry name" value="WD40 REPEAT PROTEIN"/>
    <property type="match status" value="1"/>
</dbReference>
<feature type="repeat" description="WD" evidence="3">
    <location>
        <begin position="1349"/>
        <end position="1390"/>
    </location>
</feature>
<dbReference type="InterPro" id="IPR025662">
    <property type="entry name" value="Sigma_54_int_dom_ATP-bd_1"/>
</dbReference>
<dbReference type="PROSITE" id="PS00675">
    <property type="entry name" value="SIGMA54_INTERACT_1"/>
    <property type="match status" value="1"/>
</dbReference>
<dbReference type="PROSITE" id="PS00678">
    <property type="entry name" value="WD_REPEATS_1"/>
    <property type="match status" value="5"/>
</dbReference>
<proteinExistence type="predicted"/>
<dbReference type="InterPro" id="IPR015943">
    <property type="entry name" value="WD40/YVTN_repeat-like_dom_sf"/>
</dbReference>
<evidence type="ECO:0000256" key="3">
    <source>
        <dbReference type="PROSITE-ProRule" id="PRU00221"/>
    </source>
</evidence>
<dbReference type="SUPFAM" id="SSF50978">
    <property type="entry name" value="WD40 repeat-like"/>
    <property type="match status" value="1"/>
</dbReference>
<dbReference type="InterPro" id="IPR027417">
    <property type="entry name" value="P-loop_NTPase"/>
</dbReference>
<dbReference type="PANTHER" id="PTHR19848:SF8">
    <property type="entry name" value="F-BOX AND WD REPEAT DOMAIN CONTAINING 7"/>
    <property type="match status" value="1"/>
</dbReference>
<evidence type="ECO:0000256" key="2">
    <source>
        <dbReference type="ARBA" id="ARBA00022737"/>
    </source>
</evidence>
<reference evidence="5" key="1">
    <citation type="journal article" date="2020" name="Fungal Divers.">
        <title>Resolving the Mortierellaceae phylogeny through synthesis of multi-gene phylogenetics and phylogenomics.</title>
        <authorList>
            <person name="Vandepol N."/>
            <person name="Liber J."/>
            <person name="Desiro A."/>
            <person name="Na H."/>
            <person name="Kennedy M."/>
            <person name="Barry K."/>
            <person name="Grigoriev I.V."/>
            <person name="Miller A.N."/>
            <person name="O'Donnell K."/>
            <person name="Stajich J.E."/>
            <person name="Bonito G."/>
        </authorList>
    </citation>
    <scope>NUCLEOTIDE SEQUENCE</scope>
    <source>
        <strain evidence="5">NRRL 2769</strain>
    </source>
</reference>
<dbReference type="Proteomes" id="UP000703661">
    <property type="component" value="Unassembled WGS sequence"/>
</dbReference>
<feature type="repeat" description="WD" evidence="3">
    <location>
        <begin position="1223"/>
        <end position="1264"/>
    </location>
</feature>
<dbReference type="InterPro" id="IPR001680">
    <property type="entry name" value="WD40_rpt"/>
</dbReference>